<dbReference type="EMBL" id="DS113343">
    <property type="protein sequence ID" value="EAY10147.1"/>
    <property type="molecule type" value="Genomic_DNA"/>
</dbReference>
<dbReference type="Pfam" id="PF10155">
    <property type="entry name" value="CNOT11"/>
    <property type="match status" value="1"/>
</dbReference>
<comment type="subcellular location">
    <subcellularLocation>
        <location evidence="2">Cytoplasm</location>
    </subcellularLocation>
    <subcellularLocation>
        <location evidence="1">Nucleus</location>
    </subcellularLocation>
</comment>
<evidence type="ECO:0000256" key="9">
    <source>
        <dbReference type="ARBA" id="ARBA00023242"/>
    </source>
</evidence>
<keyword evidence="9" id="KW-0539">Nucleus</keyword>
<dbReference type="GO" id="GO:0005737">
    <property type="term" value="C:cytoplasm"/>
    <property type="evidence" value="ECO:0007669"/>
    <property type="project" value="UniProtKB-SubCell"/>
</dbReference>
<keyword evidence="5" id="KW-0963">Cytoplasm</keyword>
<evidence type="ECO:0000256" key="6">
    <source>
        <dbReference type="ARBA" id="ARBA00023015"/>
    </source>
</evidence>
<dbReference type="VEuPathDB" id="TrichDB:TVAGG3_0398030"/>
<evidence type="ECO:0000256" key="3">
    <source>
        <dbReference type="ARBA" id="ARBA00008030"/>
    </source>
</evidence>
<dbReference type="InParanoid" id="A2EB07"/>
<evidence type="ECO:0000256" key="1">
    <source>
        <dbReference type="ARBA" id="ARBA00004123"/>
    </source>
</evidence>
<organism evidence="10 11">
    <name type="scientific">Trichomonas vaginalis (strain ATCC PRA-98 / G3)</name>
    <dbReference type="NCBI Taxonomy" id="412133"/>
    <lineage>
        <taxon>Eukaryota</taxon>
        <taxon>Metamonada</taxon>
        <taxon>Parabasalia</taxon>
        <taxon>Trichomonadida</taxon>
        <taxon>Trichomonadidae</taxon>
        <taxon>Trichomonas</taxon>
    </lineage>
</organism>
<reference evidence="10" key="2">
    <citation type="journal article" date="2007" name="Science">
        <title>Draft genome sequence of the sexually transmitted pathogen Trichomonas vaginalis.</title>
        <authorList>
            <person name="Carlton J.M."/>
            <person name="Hirt R.P."/>
            <person name="Silva J.C."/>
            <person name="Delcher A.L."/>
            <person name="Schatz M."/>
            <person name="Zhao Q."/>
            <person name="Wortman J.R."/>
            <person name="Bidwell S.L."/>
            <person name="Alsmark U.C.M."/>
            <person name="Besteiro S."/>
            <person name="Sicheritz-Ponten T."/>
            <person name="Noel C.J."/>
            <person name="Dacks J.B."/>
            <person name="Foster P.G."/>
            <person name="Simillion C."/>
            <person name="Van de Peer Y."/>
            <person name="Miranda-Saavedra D."/>
            <person name="Barton G.J."/>
            <person name="Westrop G.D."/>
            <person name="Mueller S."/>
            <person name="Dessi D."/>
            <person name="Fiori P.L."/>
            <person name="Ren Q."/>
            <person name="Paulsen I."/>
            <person name="Zhang H."/>
            <person name="Bastida-Corcuera F.D."/>
            <person name="Simoes-Barbosa A."/>
            <person name="Brown M.T."/>
            <person name="Hayes R.D."/>
            <person name="Mukherjee M."/>
            <person name="Okumura C.Y."/>
            <person name="Schneider R."/>
            <person name="Smith A.J."/>
            <person name="Vanacova S."/>
            <person name="Villalvazo M."/>
            <person name="Haas B.J."/>
            <person name="Pertea M."/>
            <person name="Feldblyum T.V."/>
            <person name="Utterback T.R."/>
            <person name="Shu C.L."/>
            <person name="Osoegawa K."/>
            <person name="de Jong P.J."/>
            <person name="Hrdy I."/>
            <person name="Horvathova L."/>
            <person name="Zubacova Z."/>
            <person name="Dolezal P."/>
            <person name="Malik S.B."/>
            <person name="Logsdon J.M. Jr."/>
            <person name="Henze K."/>
            <person name="Gupta A."/>
            <person name="Wang C.C."/>
            <person name="Dunne R.L."/>
            <person name="Upcroft J.A."/>
            <person name="Upcroft P."/>
            <person name="White O."/>
            <person name="Salzberg S.L."/>
            <person name="Tang P."/>
            <person name="Chiu C.-H."/>
            <person name="Lee Y.-S."/>
            <person name="Embley T.M."/>
            <person name="Coombs G.H."/>
            <person name="Mottram J.C."/>
            <person name="Tachezy J."/>
            <person name="Fraser-Liggett C.M."/>
            <person name="Johnson P.J."/>
        </authorList>
    </citation>
    <scope>NUCLEOTIDE SEQUENCE [LARGE SCALE GENOMIC DNA]</scope>
    <source>
        <strain evidence="10">G3</strain>
    </source>
</reference>
<evidence type="ECO:0000256" key="7">
    <source>
        <dbReference type="ARBA" id="ARBA00023158"/>
    </source>
</evidence>
<gene>
    <name evidence="10" type="ORF">TVAG_088620</name>
</gene>
<keyword evidence="8" id="KW-0804">Transcription</keyword>
<dbReference type="RefSeq" id="XP_001322370.1">
    <property type="nucleotide sequence ID" value="XM_001322335.1"/>
</dbReference>
<dbReference type="GO" id="GO:0031047">
    <property type="term" value="P:regulatory ncRNA-mediated gene silencing"/>
    <property type="evidence" value="ECO:0007669"/>
    <property type="project" value="UniProtKB-KW"/>
</dbReference>
<keyword evidence="11" id="KW-1185">Reference proteome</keyword>
<sequence length="385" mass="44261">MITKEVAERLFKNILESKDTLNNIFQAFQKEFDINLQYQILHLLSILLQNGVLSHESKLVTLYLMISTFPGPAVSNPYYSLFIFLYESRFESPNEFPPNFIRILENVLCGNPLEIGDNSVNEVFGLSVVAEQPKYQAKSDIKPSIIHVDNQVKDDPNAISYHDLIIILLTEVDLQQVYTPPRISDSPELFPYSLEEAQQFDTYTLPMNCFLYDDPKQYGNILFKRSHEQKLTDEESHDLVLIISASPEVLRNIDDKQLSFMIDNNPNVAKKYIEIWSKKKPQIFDTIASLPISLSEIEIVKFCSTLPNITQKFVDKWITNGMKTIDTENENSLMAEARMFCRLTSFIIQENANQIGQTVKMDLKSFCLILCSKGLAEAQELFERL</sequence>
<reference evidence="10" key="1">
    <citation type="submission" date="2006-10" db="EMBL/GenBank/DDBJ databases">
        <authorList>
            <person name="Amadeo P."/>
            <person name="Zhao Q."/>
            <person name="Wortman J."/>
            <person name="Fraser-Liggett C."/>
            <person name="Carlton J."/>
        </authorList>
    </citation>
    <scope>NUCLEOTIDE SEQUENCE</scope>
    <source>
        <strain evidence="10">G3</strain>
    </source>
</reference>
<comment type="similarity">
    <text evidence="3">Belongs to the CNOT11 family.</text>
</comment>
<dbReference type="VEuPathDB" id="TrichDB:TVAG_088620"/>
<evidence type="ECO:0000313" key="10">
    <source>
        <dbReference type="EMBL" id="EAY10147.1"/>
    </source>
</evidence>
<name>A2EB07_TRIV3</name>
<evidence type="ECO:0000313" key="11">
    <source>
        <dbReference type="Proteomes" id="UP000001542"/>
    </source>
</evidence>
<dbReference type="AlphaFoldDB" id="A2EB07"/>
<proteinExistence type="inferred from homology"/>
<keyword evidence="7" id="KW-0943">RNA-mediated gene silencing</keyword>
<keyword evidence="6" id="KW-0805">Transcription regulation</keyword>
<dbReference type="PANTHER" id="PTHR15975:SF0">
    <property type="entry name" value="CCR4-NOT TRANSCRIPTION COMPLEX SUBUNIT 11"/>
    <property type="match status" value="1"/>
</dbReference>
<dbReference type="GO" id="GO:0030014">
    <property type="term" value="C:CCR4-NOT complex"/>
    <property type="evidence" value="ECO:0000318"/>
    <property type="project" value="GO_Central"/>
</dbReference>
<protein>
    <recommendedName>
        <fullName evidence="4">CCR4-NOT transcription complex subunit 11</fullName>
    </recommendedName>
</protein>
<evidence type="ECO:0000256" key="4">
    <source>
        <dbReference type="ARBA" id="ARBA00014872"/>
    </source>
</evidence>
<evidence type="ECO:0000256" key="5">
    <source>
        <dbReference type="ARBA" id="ARBA00022490"/>
    </source>
</evidence>
<dbReference type="KEGG" id="tva:4768066"/>
<dbReference type="PANTHER" id="PTHR15975">
    <property type="entry name" value="CCR4-NOT TRANSCRIPTION COMPLEX SUBUNIT 11"/>
    <property type="match status" value="1"/>
</dbReference>
<evidence type="ECO:0000256" key="2">
    <source>
        <dbReference type="ARBA" id="ARBA00004496"/>
    </source>
</evidence>
<evidence type="ECO:0000256" key="8">
    <source>
        <dbReference type="ARBA" id="ARBA00023163"/>
    </source>
</evidence>
<accession>A2EB07</accession>
<dbReference type="Proteomes" id="UP000001542">
    <property type="component" value="Unassembled WGS sequence"/>
</dbReference>
<dbReference type="GO" id="GO:0005634">
    <property type="term" value="C:nucleus"/>
    <property type="evidence" value="ECO:0007669"/>
    <property type="project" value="UniProtKB-SubCell"/>
</dbReference>
<dbReference type="STRING" id="5722.A2EB07"/>
<dbReference type="InterPro" id="IPR019312">
    <property type="entry name" value="CNOT11"/>
</dbReference>